<dbReference type="AlphaFoldDB" id="A0AA88MNW0"/>
<comment type="caution">
    <text evidence="3">Lacks conserved residue(s) required for the propagation of feature annotation.</text>
</comment>
<keyword evidence="7" id="KW-1185">Reference proteome</keyword>
<evidence type="ECO:0000256" key="3">
    <source>
        <dbReference type="PROSITE-ProRule" id="PRU00446"/>
    </source>
</evidence>
<sequence>MLLLLLLLLSFSDDSRAQLVSGRRTNGSCVCEVRSNTLLFPVVKYEAVLEQVESCEGSLNNLQEQVKLSIQRLPQIQAVVENVTAQLKPFQYLHYKGLHTVLSLRILGEELTQLEADVIFLHSQLNNVQTQKLSKEVSKLREDVEKMKTSNTINMKTVKEKLRYLKNTAESCKSIPKDFRGQGSYCLKGLIKNISDPIITKVGPLGKTYISGSWGKQAHVDSQGQKSSYWVQTLLSGNIWGNTLRVYQSYEDFMTSVNYKDYTFASSYTDSKAIEGPSAVLYGEALYYHCYRSADICRFDLNANDVKRVTLPGTGVGFNNKFPYCYYDCRLNSDVDVEADETGLWAIYATSGNHGNLVMSRLLWDSEAKMLNVSQTWETRLFKKAVSNAFMVCGVLYATRFVDEYHEEVFYAFDTATGKEDNTLALPLGKVAKGVASLSYNPTNRQIYMYNDGYLLAYQAHF</sequence>
<reference evidence="6" key="1">
    <citation type="submission" date="2023-07" db="EMBL/GenBank/DDBJ databases">
        <title>Chromosome-level Genome Assembly of Striped Snakehead (Channa striata).</title>
        <authorList>
            <person name="Liu H."/>
        </authorList>
    </citation>
    <scope>NUCLEOTIDE SEQUENCE</scope>
    <source>
        <strain evidence="6">Gz</strain>
        <tissue evidence="6">Muscle</tissue>
    </source>
</reference>
<gene>
    <name evidence="6" type="ORF">Q5P01_011910</name>
</gene>
<dbReference type="GO" id="GO:0007165">
    <property type="term" value="P:signal transduction"/>
    <property type="evidence" value="ECO:0007669"/>
    <property type="project" value="TreeGrafter"/>
</dbReference>
<dbReference type="InterPro" id="IPR011044">
    <property type="entry name" value="Quino_amine_DH_bsu"/>
</dbReference>
<dbReference type="GO" id="GO:0005615">
    <property type="term" value="C:extracellular space"/>
    <property type="evidence" value="ECO:0007669"/>
    <property type="project" value="TreeGrafter"/>
</dbReference>
<evidence type="ECO:0000313" key="6">
    <source>
        <dbReference type="EMBL" id="KAK2841710.1"/>
    </source>
</evidence>
<comment type="subcellular location">
    <subcellularLocation>
        <location evidence="1">Secreted</location>
    </subcellularLocation>
</comment>
<organism evidence="6 7">
    <name type="scientific">Channa striata</name>
    <name type="common">Snakehead murrel</name>
    <name type="synonym">Ophicephalus striatus</name>
    <dbReference type="NCBI Taxonomy" id="64152"/>
    <lineage>
        <taxon>Eukaryota</taxon>
        <taxon>Metazoa</taxon>
        <taxon>Chordata</taxon>
        <taxon>Craniata</taxon>
        <taxon>Vertebrata</taxon>
        <taxon>Euteleostomi</taxon>
        <taxon>Actinopterygii</taxon>
        <taxon>Neopterygii</taxon>
        <taxon>Teleostei</taxon>
        <taxon>Neoteleostei</taxon>
        <taxon>Acanthomorphata</taxon>
        <taxon>Anabantaria</taxon>
        <taxon>Anabantiformes</taxon>
        <taxon>Channoidei</taxon>
        <taxon>Channidae</taxon>
        <taxon>Channa</taxon>
    </lineage>
</organism>
<evidence type="ECO:0000313" key="7">
    <source>
        <dbReference type="Proteomes" id="UP001187415"/>
    </source>
</evidence>
<feature type="signal peptide" evidence="4">
    <location>
        <begin position="1"/>
        <end position="17"/>
    </location>
</feature>
<comment type="caution">
    <text evidence="6">The sequence shown here is derived from an EMBL/GenBank/DDBJ whole genome shotgun (WGS) entry which is preliminary data.</text>
</comment>
<evidence type="ECO:0000259" key="5">
    <source>
        <dbReference type="PROSITE" id="PS51132"/>
    </source>
</evidence>
<dbReference type="PROSITE" id="PS51132">
    <property type="entry name" value="OLF"/>
    <property type="match status" value="1"/>
</dbReference>
<feature type="domain" description="Olfactomedin-like" evidence="5">
    <location>
        <begin position="185"/>
        <end position="462"/>
    </location>
</feature>
<dbReference type="Pfam" id="PF02191">
    <property type="entry name" value="OLF"/>
    <property type="match status" value="1"/>
</dbReference>
<name>A0AA88MNW0_CHASR</name>
<evidence type="ECO:0000256" key="4">
    <source>
        <dbReference type="SAM" id="SignalP"/>
    </source>
</evidence>
<keyword evidence="4" id="KW-0732">Signal</keyword>
<dbReference type="InterPro" id="IPR050605">
    <property type="entry name" value="Olfactomedin-like_domain"/>
</dbReference>
<keyword evidence="2" id="KW-0964">Secreted</keyword>
<dbReference type="EMBL" id="JAUPFM010000009">
    <property type="protein sequence ID" value="KAK2841710.1"/>
    <property type="molecule type" value="Genomic_DNA"/>
</dbReference>
<proteinExistence type="predicted"/>
<evidence type="ECO:0000256" key="2">
    <source>
        <dbReference type="ARBA" id="ARBA00022525"/>
    </source>
</evidence>
<feature type="chain" id="PRO_5041646274" description="Olfactomedin-like domain-containing protein" evidence="4">
    <location>
        <begin position="18"/>
        <end position="462"/>
    </location>
</feature>
<protein>
    <recommendedName>
        <fullName evidence="5">Olfactomedin-like domain-containing protein</fullName>
    </recommendedName>
</protein>
<evidence type="ECO:0000256" key="1">
    <source>
        <dbReference type="ARBA" id="ARBA00004613"/>
    </source>
</evidence>
<dbReference type="PANTHER" id="PTHR23192">
    <property type="entry name" value="OLFACTOMEDIN-RELATED"/>
    <property type="match status" value="1"/>
</dbReference>
<dbReference type="SMART" id="SM00284">
    <property type="entry name" value="OLF"/>
    <property type="match status" value="1"/>
</dbReference>
<dbReference type="Proteomes" id="UP001187415">
    <property type="component" value="Unassembled WGS sequence"/>
</dbReference>
<dbReference type="SUPFAM" id="SSF50969">
    <property type="entry name" value="YVTN repeat-like/Quinoprotein amine dehydrogenase"/>
    <property type="match status" value="1"/>
</dbReference>
<dbReference type="InterPro" id="IPR003112">
    <property type="entry name" value="Olfac-like_dom"/>
</dbReference>
<accession>A0AA88MNW0</accession>
<dbReference type="PANTHER" id="PTHR23192:SF31">
    <property type="entry name" value="OLFACTOMEDIN-4-LIKE"/>
    <property type="match status" value="1"/>
</dbReference>